<proteinExistence type="predicted"/>
<evidence type="ECO:0000313" key="2">
    <source>
        <dbReference type="Proteomes" id="UP000541583"/>
    </source>
</evidence>
<comment type="caution">
    <text evidence="1">The sequence shown here is derived from an EMBL/GenBank/DDBJ whole genome shotgun (WGS) entry which is preliminary data.</text>
</comment>
<gene>
    <name evidence="1" type="ORF">HDF23_002970</name>
</gene>
<sequence>MKRIIIICEGPTETEFCKDVLYSHFLKKKIIIQTPLIKKSGGGIVPWNNLKKQIENHLLQEKDSIVSTLIDYYGIKAKFEFPKWENAHKEIDKNHRMSILESGMKEAVDKSVAHRFMPYIQLHEFEGLLFNNIDAFVNHIPVEDFVNKAELEQVLVGYPNPELINNTPNNAPSYRLKRLIKGYNKIVYGSILAQEIGLKKIRSKSPRFNEWITMLENI</sequence>
<accession>A0ABR6PKB9</accession>
<dbReference type="RefSeq" id="WP_076373753.1">
    <property type="nucleotide sequence ID" value="NZ_FTMG01000006.1"/>
</dbReference>
<dbReference type="EMBL" id="JACHCB010000007">
    <property type="protein sequence ID" value="MBB6110214.1"/>
    <property type="molecule type" value="Genomic_DNA"/>
</dbReference>
<dbReference type="Proteomes" id="UP000541583">
    <property type="component" value="Unassembled WGS sequence"/>
</dbReference>
<protein>
    <recommendedName>
        <fullName evidence="3">DUF4276 family protein</fullName>
    </recommendedName>
</protein>
<dbReference type="Pfam" id="PF14103">
    <property type="entry name" value="DUF4276"/>
    <property type="match status" value="1"/>
</dbReference>
<name>A0ABR6PKB9_9SPHI</name>
<keyword evidence="2" id="KW-1185">Reference proteome</keyword>
<dbReference type="InterPro" id="IPR025455">
    <property type="entry name" value="DUF4276"/>
</dbReference>
<evidence type="ECO:0008006" key="3">
    <source>
        <dbReference type="Google" id="ProtNLM"/>
    </source>
</evidence>
<evidence type="ECO:0000313" key="1">
    <source>
        <dbReference type="EMBL" id="MBB6110214.1"/>
    </source>
</evidence>
<organism evidence="1 2">
    <name type="scientific">Mucilaginibacter lappiensis</name>
    <dbReference type="NCBI Taxonomy" id="354630"/>
    <lineage>
        <taxon>Bacteria</taxon>
        <taxon>Pseudomonadati</taxon>
        <taxon>Bacteroidota</taxon>
        <taxon>Sphingobacteriia</taxon>
        <taxon>Sphingobacteriales</taxon>
        <taxon>Sphingobacteriaceae</taxon>
        <taxon>Mucilaginibacter</taxon>
    </lineage>
</organism>
<reference evidence="1 2" key="1">
    <citation type="submission" date="2020-08" db="EMBL/GenBank/DDBJ databases">
        <title>Genomic Encyclopedia of Type Strains, Phase IV (KMG-V): Genome sequencing to study the core and pangenomes of soil and plant-associated prokaryotes.</title>
        <authorList>
            <person name="Whitman W."/>
        </authorList>
    </citation>
    <scope>NUCLEOTIDE SEQUENCE [LARGE SCALE GENOMIC DNA]</scope>
    <source>
        <strain evidence="1 2">ANJLi2</strain>
    </source>
</reference>